<dbReference type="PANTHER" id="PTHR44936">
    <property type="entry name" value="SENSOR PROTEIN CREC"/>
    <property type="match status" value="1"/>
</dbReference>
<evidence type="ECO:0000256" key="4">
    <source>
        <dbReference type="ARBA" id="ARBA00022475"/>
    </source>
</evidence>
<keyword evidence="4" id="KW-1003">Cell membrane</keyword>
<name>A0ABT9I3T3_9GAMM</name>
<dbReference type="Gene3D" id="1.10.287.130">
    <property type="match status" value="1"/>
</dbReference>
<keyword evidence="8 15" id="KW-0812">Transmembrane</keyword>
<proteinExistence type="predicted"/>
<dbReference type="InterPro" id="IPR005467">
    <property type="entry name" value="His_kinase_dom"/>
</dbReference>
<dbReference type="PROSITE" id="PS50109">
    <property type="entry name" value="HIS_KIN"/>
    <property type="match status" value="1"/>
</dbReference>
<keyword evidence="19" id="KW-1185">Reference proteome</keyword>
<evidence type="ECO:0000256" key="11">
    <source>
        <dbReference type="ARBA" id="ARBA00022840"/>
    </source>
</evidence>
<evidence type="ECO:0000256" key="8">
    <source>
        <dbReference type="ARBA" id="ARBA00022692"/>
    </source>
</evidence>
<keyword evidence="5" id="KW-0997">Cell inner membrane</keyword>
<evidence type="ECO:0000256" key="1">
    <source>
        <dbReference type="ARBA" id="ARBA00000085"/>
    </source>
</evidence>
<evidence type="ECO:0000256" key="15">
    <source>
        <dbReference type="SAM" id="Phobius"/>
    </source>
</evidence>
<dbReference type="InterPro" id="IPR003660">
    <property type="entry name" value="HAMP_dom"/>
</dbReference>
<sequence>MRLLPRSAFGQTVFLIGFLLLINQLVSYLSVAFYVIKPTTQQINHLIAKQIKVVFIDVGHAQPVLSTELTSRFQQATGIEVYTEQQAMQQGLAEASYYGYFSDLMSRELGGTAEVRVAQGETYAFWVRPPQAPHYWVKVPLTGLDETDFSPLTFYLLMIGVLSVGGGWLFARQLNRPLKSLQQAALQVGRGEFPPPLAENKGSTEVIAVTKAFNYMARGIRQLEQDRALLMAGVSHDLRTPLTRIRLASEMMNEPDNWIRDGIVNDIDDMNAIIDQFIDYLRHHKEESGQKENLNTLVMELVQAEHLQQRNIVTQLASDIPELTLRRIAIKRLLNNLLENALRYSDGDIEISTGFERNRKRIYLQIRDHGPGIPEEQMKAMFEPFTQGDVARGSGGSGLGLAIIKKIVDMHHGDITLHNHAYGGLVVTVYLPAK</sequence>
<dbReference type="PROSITE" id="PS50885">
    <property type="entry name" value="HAMP"/>
    <property type="match status" value="1"/>
</dbReference>
<dbReference type="Proteomes" id="UP001231109">
    <property type="component" value="Unassembled WGS sequence"/>
</dbReference>
<dbReference type="Pfam" id="PF00512">
    <property type="entry name" value="HisKA"/>
    <property type="match status" value="1"/>
</dbReference>
<keyword evidence="7 18" id="KW-0808">Transferase</keyword>
<keyword evidence="14 15" id="KW-0472">Membrane</keyword>
<evidence type="ECO:0000256" key="12">
    <source>
        <dbReference type="ARBA" id="ARBA00022989"/>
    </source>
</evidence>
<evidence type="ECO:0000256" key="10">
    <source>
        <dbReference type="ARBA" id="ARBA00022777"/>
    </source>
</evidence>
<dbReference type="SMART" id="SM00387">
    <property type="entry name" value="HATPase_c"/>
    <property type="match status" value="1"/>
</dbReference>
<dbReference type="SMART" id="SM00388">
    <property type="entry name" value="HisKA"/>
    <property type="match status" value="1"/>
</dbReference>
<dbReference type="Gene3D" id="3.30.565.10">
    <property type="entry name" value="Histidine kinase-like ATPase, C-terminal domain"/>
    <property type="match status" value="1"/>
</dbReference>
<reference evidence="18 19" key="1">
    <citation type="submission" date="2022-11" db="EMBL/GenBank/DDBJ databases">
        <title>Viruses from the air-sea interface of a natural surface slick.</title>
        <authorList>
            <person name="Rahlff J."/>
            <person name="Holmfeldt K."/>
        </authorList>
    </citation>
    <scope>NUCLEOTIDE SEQUENCE [LARGE SCALE GENOMIC DNA]</scope>
    <source>
        <strain evidence="18 19">SMS4</strain>
    </source>
</reference>
<evidence type="ECO:0000256" key="3">
    <source>
        <dbReference type="ARBA" id="ARBA00012438"/>
    </source>
</evidence>
<dbReference type="InterPro" id="IPR003661">
    <property type="entry name" value="HisK_dim/P_dom"/>
</dbReference>
<evidence type="ECO:0000256" key="6">
    <source>
        <dbReference type="ARBA" id="ARBA00022553"/>
    </source>
</evidence>
<evidence type="ECO:0000313" key="18">
    <source>
        <dbReference type="EMBL" id="MDP5138034.1"/>
    </source>
</evidence>
<evidence type="ECO:0000259" key="16">
    <source>
        <dbReference type="PROSITE" id="PS50109"/>
    </source>
</evidence>
<evidence type="ECO:0000256" key="5">
    <source>
        <dbReference type="ARBA" id="ARBA00022519"/>
    </source>
</evidence>
<evidence type="ECO:0000313" key="19">
    <source>
        <dbReference type="Proteomes" id="UP001231109"/>
    </source>
</evidence>
<keyword evidence="10 18" id="KW-0418">Kinase</keyword>
<dbReference type="Pfam" id="PF02518">
    <property type="entry name" value="HATPase_c"/>
    <property type="match status" value="1"/>
</dbReference>
<dbReference type="EC" id="2.7.13.3" evidence="3"/>
<dbReference type="InterPro" id="IPR050980">
    <property type="entry name" value="2C_sensor_his_kinase"/>
</dbReference>
<dbReference type="EMBL" id="JAPJDZ010000088">
    <property type="protein sequence ID" value="MDP5138034.1"/>
    <property type="molecule type" value="Genomic_DNA"/>
</dbReference>
<keyword evidence="9" id="KW-0547">Nucleotide-binding</keyword>
<keyword evidence="13" id="KW-0902">Two-component regulatory system</keyword>
<feature type="domain" description="HAMP" evidence="17">
    <location>
        <begin position="172"/>
        <end position="225"/>
    </location>
</feature>
<dbReference type="InterPro" id="IPR004358">
    <property type="entry name" value="Sig_transdc_His_kin-like_C"/>
</dbReference>
<dbReference type="CDD" id="cd00082">
    <property type="entry name" value="HisKA"/>
    <property type="match status" value="1"/>
</dbReference>
<gene>
    <name evidence="18" type="primary">envZ</name>
    <name evidence="18" type="ORF">ORJ04_18960</name>
</gene>
<evidence type="ECO:0000256" key="9">
    <source>
        <dbReference type="ARBA" id="ARBA00022741"/>
    </source>
</evidence>
<evidence type="ECO:0000256" key="7">
    <source>
        <dbReference type="ARBA" id="ARBA00022679"/>
    </source>
</evidence>
<dbReference type="SMART" id="SM00304">
    <property type="entry name" value="HAMP"/>
    <property type="match status" value="1"/>
</dbReference>
<comment type="catalytic activity">
    <reaction evidence="1">
        <text>ATP + protein L-histidine = ADP + protein N-phospho-L-histidine.</text>
        <dbReference type="EC" id="2.7.13.3"/>
    </reaction>
</comment>
<dbReference type="NCBIfam" id="NF007004">
    <property type="entry name" value="PRK09467.1"/>
    <property type="match status" value="1"/>
</dbReference>
<dbReference type="CDD" id="cd06225">
    <property type="entry name" value="HAMP"/>
    <property type="match status" value="1"/>
</dbReference>
<protein>
    <recommendedName>
        <fullName evidence="3">histidine kinase</fullName>
        <ecNumber evidence="3">2.7.13.3</ecNumber>
    </recommendedName>
</protein>
<dbReference type="RefSeq" id="WP_305977220.1">
    <property type="nucleotide sequence ID" value="NZ_JAPJDZ010000088.1"/>
</dbReference>
<comment type="subcellular location">
    <subcellularLocation>
        <location evidence="2">Cell inner membrane</location>
        <topology evidence="2">Multi-pass membrane protein</topology>
    </subcellularLocation>
</comment>
<keyword evidence="11" id="KW-0067">ATP-binding</keyword>
<organism evidence="18 19">
    <name type="scientific">Rheinheimera baltica</name>
    <dbReference type="NCBI Taxonomy" id="67576"/>
    <lineage>
        <taxon>Bacteria</taxon>
        <taxon>Pseudomonadati</taxon>
        <taxon>Pseudomonadota</taxon>
        <taxon>Gammaproteobacteria</taxon>
        <taxon>Chromatiales</taxon>
        <taxon>Chromatiaceae</taxon>
        <taxon>Rheinheimera</taxon>
    </lineage>
</organism>
<evidence type="ECO:0000259" key="17">
    <source>
        <dbReference type="PROSITE" id="PS50885"/>
    </source>
</evidence>
<dbReference type="PRINTS" id="PR00344">
    <property type="entry name" value="BCTRLSENSOR"/>
</dbReference>
<evidence type="ECO:0000256" key="14">
    <source>
        <dbReference type="ARBA" id="ARBA00023136"/>
    </source>
</evidence>
<dbReference type="SUPFAM" id="SSF47384">
    <property type="entry name" value="Homodimeric domain of signal transducing histidine kinase"/>
    <property type="match status" value="1"/>
</dbReference>
<feature type="domain" description="Histidine kinase" evidence="16">
    <location>
        <begin position="233"/>
        <end position="434"/>
    </location>
</feature>
<feature type="transmembrane region" description="Helical" evidence="15">
    <location>
        <begin position="152"/>
        <end position="171"/>
    </location>
</feature>
<dbReference type="InterPro" id="IPR036890">
    <property type="entry name" value="HATPase_C_sf"/>
</dbReference>
<accession>A0ABT9I3T3</accession>
<dbReference type="GO" id="GO:0004673">
    <property type="term" value="F:protein histidine kinase activity"/>
    <property type="evidence" value="ECO:0007669"/>
    <property type="project" value="UniProtKB-EC"/>
</dbReference>
<comment type="caution">
    <text evidence="18">The sequence shown here is derived from an EMBL/GenBank/DDBJ whole genome shotgun (WGS) entry which is preliminary data.</text>
</comment>
<dbReference type="InterPro" id="IPR003594">
    <property type="entry name" value="HATPase_dom"/>
</dbReference>
<feature type="transmembrane region" description="Helical" evidence="15">
    <location>
        <begin position="12"/>
        <end position="36"/>
    </location>
</feature>
<dbReference type="SUPFAM" id="SSF55874">
    <property type="entry name" value="ATPase domain of HSP90 chaperone/DNA topoisomerase II/histidine kinase"/>
    <property type="match status" value="1"/>
</dbReference>
<keyword evidence="6" id="KW-0597">Phosphoprotein</keyword>
<dbReference type="PANTHER" id="PTHR44936:SF5">
    <property type="entry name" value="SENSOR HISTIDINE KINASE ENVZ"/>
    <property type="match status" value="1"/>
</dbReference>
<evidence type="ECO:0000256" key="2">
    <source>
        <dbReference type="ARBA" id="ARBA00004429"/>
    </source>
</evidence>
<keyword evidence="12 15" id="KW-1133">Transmembrane helix</keyword>
<dbReference type="InterPro" id="IPR036097">
    <property type="entry name" value="HisK_dim/P_sf"/>
</dbReference>
<evidence type="ECO:0000256" key="13">
    <source>
        <dbReference type="ARBA" id="ARBA00023012"/>
    </source>
</evidence>
<dbReference type="Pfam" id="PF00672">
    <property type="entry name" value="HAMP"/>
    <property type="match status" value="1"/>
</dbReference>